<dbReference type="AlphaFoldDB" id="A0A6U7TJL9"/>
<dbReference type="Gene3D" id="3.40.630.30">
    <property type="match status" value="1"/>
</dbReference>
<sequence>MADVCPYRSRDHSFLLFVVQNPSQLAHDVQQRIFRTGGLQVAMGAFGETADTVTPASSESHFHHMFAGDVLLLAVCEDTGHQVSHALFNYYLLPNAASADTTVTYLNGVAVLPRWQGQGLFSALLHTILCHRRTLYLACRTQNPRIVAGLQKVGTVYPLVHPSQEVMKIAAELAAQLGHTPSNGYDPDSMVAKKWYPHFIINSTPWPDNSDCGKRMSQLLDQKAGDCLISICIPFDIQP</sequence>
<dbReference type="Pfam" id="PF00583">
    <property type="entry name" value="Acetyltransf_1"/>
    <property type="match status" value="1"/>
</dbReference>
<evidence type="ECO:0000313" key="2">
    <source>
        <dbReference type="EMBL" id="CAD8993241.1"/>
    </source>
</evidence>
<organism evidence="3">
    <name type="scientific">Eutreptiella gymnastica</name>
    <dbReference type="NCBI Taxonomy" id="73025"/>
    <lineage>
        <taxon>Eukaryota</taxon>
        <taxon>Discoba</taxon>
        <taxon>Euglenozoa</taxon>
        <taxon>Euglenida</taxon>
        <taxon>Spirocuta</taxon>
        <taxon>Euglenophyceae</taxon>
        <taxon>Eutreptiales</taxon>
        <taxon>Eutreptiaceae</taxon>
        <taxon>Eutreptiella</taxon>
    </lineage>
</organism>
<dbReference type="CDD" id="cd04301">
    <property type="entry name" value="NAT_SF"/>
    <property type="match status" value="1"/>
</dbReference>
<protein>
    <recommendedName>
        <fullName evidence="1">N-acetyltransferase domain-containing protein</fullName>
    </recommendedName>
</protein>
<dbReference type="EMBL" id="HBGA01011357">
    <property type="protein sequence ID" value="CAD8993242.1"/>
    <property type="molecule type" value="Transcribed_RNA"/>
</dbReference>
<dbReference type="PROSITE" id="PS51186">
    <property type="entry name" value="GNAT"/>
    <property type="match status" value="1"/>
</dbReference>
<gene>
    <name evidence="2" type="ORF">EGYM00392_LOCUS4291</name>
    <name evidence="3" type="ORF">EGYM00392_LOCUS4292</name>
</gene>
<dbReference type="InterPro" id="IPR016181">
    <property type="entry name" value="Acyl_CoA_acyltransferase"/>
</dbReference>
<dbReference type="EMBL" id="HBGA01011356">
    <property type="protein sequence ID" value="CAD8993241.1"/>
    <property type="molecule type" value="Transcribed_RNA"/>
</dbReference>
<accession>A0A6U7TJL9</accession>
<name>A0A6U7TJL9_9EUGL</name>
<feature type="domain" description="N-acetyltransferase" evidence="1">
    <location>
        <begin position="32"/>
        <end position="207"/>
    </location>
</feature>
<reference evidence="3" key="1">
    <citation type="submission" date="2021-01" db="EMBL/GenBank/DDBJ databases">
        <authorList>
            <person name="Corre E."/>
            <person name="Pelletier E."/>
            <person name="Niang G."/>
            <person name="Scheremetjew M."/>
            <person name="Finn R."/>
            <person name="Kale V."/>
            <person name="Holt S."/>
            <person name="Cochrane G."/>
            <person name="Meng A."/>
            <person name="Brown T."/>
            <person name="Cohen L."/>
        </authorList>
    </citation>
    <scope>NUCLEOTIDE SEQUENCE</scope>
    <source>
        <strain evidence="3">NIES-381</strain>
    </source>
</reference>
<dbReference type="GO" id="GO:0016747">
    <property type="term" value="F:acyltransferase activity, transferring groups other than amino-acyl groups"/>
    <property type="evidence" value="ECO:0007669"/>
    <property type="project" value="InterPro"/>
</dbReference>
<proteinExistence type="predicted"/>
<dbReference type="SUPFAM" id="SSF55729">
    <property type="entry name" value="Acyl-CoA N-acyltransferases (Nat)"/>
    <property type="match status" value="1"/>
</dbReference>
<evidence type="ECO:0000259" key="1">
    <source>
        <dbReference type="PROSITE" id="PS51186"/>
    </source>
</evidence>
<evidence type="ECO:0000313" key="3">
    <source>
        <dbReference type="EMBL" id="CAD8993242.1"/>
    </source>
</evidence>
<dbReference type="InterPro" id="IPR000182">
    <property type="entry name" value="GNAT_dom"/>
</dbReference>